<dbReference type="EMBL" id="AAOF01000004">
    <property type="protein sequence ID" value="EAR22102.1"/>
    <property type="molecule type" value="Genomic_DNA"/>
</dbReference>
<dbReference type="Proteomes" id="UP000003374">
    <property type="component" value="Unassembled WGS sequence"/>
</dbReference>
<dbReference type="AlphaFoldDB" id="A4BPU7"/>
<dbReference type="OrthoDB" id="647779at2"/>
<name>A4BPU7_9GAMM</name>
<dbReference type="RefSeq" id="WP_005000045.1">
    <property type="nucleotide sequence ID" value="NZ_CH672427.1"/>
</dbReference>
<accession>A4BPU7</accession>
<gene>
    <name evidence="1" type="ORF">NB231_04315</name>
</gene>
<evidence type="ECO:0000313" key="2">
    <source>
        <dbReference type="Proteomes" id="UP000003374"/>
    </source>
</evidence>
<keyword evidence="2" id="KW-1185">Reference proteome</keyword>
<comment type="caution">
    <text evidence="1">The sequence shown here is derived from an EMBL/GenBank/DDBJ whole genome shotgun (WGS) entry which is preliminary data.</text>
</comment>
<protein>
    <submittedName>
        <fullName evidence="1">Uncharacterized protein</fullName>
    </submittedName>
</protein>
<dbReference type="HOGENOM" id="CLU_1347742_0_0_6"/>
<proteinExistence type="predicted"/>
<organism evidence="1 2">
    <name type="scientific">Nitrococcus mobilis Nb-231</name>
    <dbReference type="NCBI Taxonomy" id="314278"/>
    <lineage>
        <taxon>Bacteria</taxon>
        <taxon>Pseudomonadati</taxon>
        <taxon>Pseudomonadota</taxon>
        <taxon>Gammaproteobacteria</taxon>
        <taxon>Chromatiales</taxon>
        <taxon>Ectothiorhodospiraceae</taxon>
        <taxon>Nitrococcus</taxon>
    </lineage>
</organism>
<dbReference type="eggNOG" id="ENOG5033M9X">
    <property type="taxonomic scope" value="Bacteria"/>
</dbReference>
<sequence length="203" mass="22163">MGINAPADYQPIALAKLFGGSELIVLGTIEGVGDDSFTLRATEVYAGSIEDAPVEVRKYADWTGGRRWSAYRVGQTVLLFLRKPAADEKAAGDYWQIRGFGGEGEMPIDGGAVFPHGLNLDGFRRQIFKVDSGELYGYRFDLDTFTSALKGYLSCFGSPQQAAAEGIEEPARECADSELASYRATSALHRYLASSRSRDNQVR</sequence>
<reference evidence="1 2" key="1">
    <citation type="submission" date="2006-02" db="EMBL/GenBank/DDBJ databases">
        <authorList>
            <person name="Waterbury J."/>
            <person name="Ferriera S."/>
            <person name="Johnson J."/>
            <person name="Kravitz S."/>
            <person name="Halpern A."/>
            <person name="Remington K."/>
            <person name="Beeson K."/>
            <person name="Tran B."/>
            <person name="Rogers Y.-H."/>
            <person name="Friedman R."/>
            <person name="Venter J.C."/>
        </authorList>
    </citation>
    <scope>NUCLEOTIDE SEQUENCE [LARGE SCALE GENOMIC DNA]</scope>
    <source>
        <strain evidence="1 2">Nb-231</strain>
    </source>
</reference>
<evidence type="ECO:0000313" key="1">
    <source>
        <dbReference type="EMBL" id="EAR22102.1"/>
    </source>
</evidence>